<feature type="transmembrane region" description="Helical" evidence="1">
    <location>
        <begin position="243"/>
        <end position="260"/>
    </location>
</feature>
<dbReference type="SMART" id="SM00255">
    <property type="entry name" value="TIR"/>
    <property type="match status" value="1"/>
</dbReference>
<reference evidence="3 4" key="1">
    <citation type="submission" date="2020-08" db="EMBL/GenBank/DDBJ databases">
        <title>Sequencing the genomes of 1000 actinobacteria strains.</title>
        <authorList>
            <person name="Klenk H.-P."/>
        </authorList>
    </citation>
    <scope>NUCLEOTIDE SEQUENCE [LARGE SCALE GENOMIC DNA]</scope>
    <source>
        <strain evidence="3 4">DSM 45362</strain>
    </source>
</reference>
<gene>
    <name evidence="3" type="ORF">F4553_007932</name>
</gene>
<keyword evidence="1" id="KW-0472">Membrane</keyword>
<feature type="domain" description="TIR" evidence="2">
    <location>
        <begin position="1"/>
        <end position="152"/>
    </location>
</feature>
<dbReference type="InterPro" id="IPR035897">
    <property type="entry name" value="Toll_tir_struct_dom_sf"/>
</dbReference>
<feature type="transmembrane region" description="Helical" evidence="1">
    <location>
        <begin position="348"/>
        <end position="369"/>
    </location>
</feature>
<organism evidence="3 4">
    <name type="scientific">Allocatelliglobosispora scoriae</name>
    <dbReference type="NCBI Taxonomy" id="643052"/>
    <lineage>
        <taxon>Bacteria</taxon>
        <taxon>Bacillati</taxon>
        <taxon>Actinomycetota</taxon>
        <taxon>Actinomycetes</taxon>
        <taxon>Micromonosporales</taxon>
        <taxon>Micromonosporaceae</taxon>
        <taxon>Allocatelliglobosispora</taxon>
    </lineage>
</organism>
<dbReference type="GO" id="GO:0007165">
    <property type="term" value="P:signal transduction"/>
    <property type="evidence" value="ECO:0007669"/>
    <property type="project" value="InterPro"/>
</dbReference>
<accession>A0A841C404</accession>
<proteinExistence type="predicted"/>
<feature type="transmembrane region" description="Helical" evidence="1">
    <location>
        <begin position="284"/>
        <end position="305"/>
    </location>
</feature>
<dbReference type="Pfam" id="PF13676">
    <property type="entry name" value="TIR_2"/>
    <property type="match status" value="1"/>
</dbReference>
<dbReference type="AlphaFoldDB" id="A0A841C404"/>
<dbReference type="PROSITE" id="PS50104">
    <property type="entry name" value="TIR"/>
    <property type="match status" value="1"/>
</dbReference>
<dbReference type="RefSeq" id="WP_184846668.1">
    <property type="nucleotide sequence ID" value="NZ_JACHMN010000003.1"/>
</dbReference>
<comment type="caution">
    <text evidence="3">The sequence shown here is derived from an EMBL/GenBank/DDBJ whole genome shotgun (WGS) entry which is preliminary data.</text>
</comment>
<dbReference type="Proteomes" id="UP000587527">
    <property type="component" value="Unassembled WGS sequence"/>
</dbReference>
<dbReference type="EMBL" id="JACHMN010000003">
    <property type="protein sequence ID" value="MBB5874498.1"/>
    <property type="molecule type" value="Genomic_DNA"/>
</dbReference>
<evidence type="ECO:0000313" key="3">
    <source>
        <dbReference type="EMBL" id="MBB5874498.1"/>
    </source>
</evidence>
<feature type="transmembrane region" description="Helical" evidence="1">
    <location>
        <begin position="317"/>
        <end position="336"/>
    </location>
</feature>
<dbReference type="InterPro" id="IPR000157">
    <property type="entry name" value="TIR_dom"/>
</dbReference>
<dbReference type="Gene3D" id="3.40.50.10140">
    <property type="entry name" value="Toll/interleukin-1 receptor homology (TIR) domain"/>
    <property type="match status" value="1"/>
</dbReference>
<keyword evidence="1" id="KW-0812">Transmembrane</keyword>
<name>A0A841C404_9ACTN</name>
<sequence length="392" mass="43250">MSGHVFISYSRVDRAYVEELAAFLAAAGTEVWFDYEIEFGSRFDEEIQERIATCGVFVVVLTPDSARSTWVRREIGYADDRGKTIMPLLLAECDVPIRLTGSHHEDVTGGQMPSEPFLAQLRRLVTLAPEDQRPGSEPDTVAGIVRQTRDNLARIRAEHPGARDRMPKAAPVYDARDWPDPASIKTSEDFRSVLQMTLVRAGAPSYEELARRTGGILSAADVRDAMERTYFWESSADDDWREVSLILGAFGVSGALVAKWKRAFHRMLRLDPILEKRAAHPHSLARLLGWTLLGTVVLFLVGTALSQLPGGFGGGNWVAFAVSMLVLGFLVLGSGSSAWDAANNYGSTLLKIVWPVLFVAAFLTGWRVVGQLRGDDVATIGRVALSWLGWRF</sequence>
<keyword evidence="4" id="KW-1185">Reference proteome</keyword>
<keyword evidence="1" id="KW-1133">Transmembrane helix</keyword>
<protein>
    <recommendedName>
        <fullName evidence="2">TIR domain-containing protein</fullName>
    </recommendedName>
</protein>
<evidence type="ECO:0000259" key="2">
    <source>
        <dbReference type="PROSITE" id="PS50104"/>
    </source>
</evidence>
<evidence type="ECO:0000256" key="1">
    <source>
        <dbReference type="SAM" id="Phobius"/>
    </source>
</evidence>
<dbReference type="SUPFAM" id="SSF52200">
    <property type="entry name" value="Toll/Interleukin receptor TIR domain"/>
    <property type="match status" value="1"/>
</dbReference>
<evidence type="ECO:0000313" key="4">
    <source>
        <dbReference type="Proteomes" id="UP000587527"/>
    </source>
</evidence>